<dbReference type="RefSeq" id="XP_007801590.1">
    <property type="nucleotide sequence ID" value="XM_007803399.1"/>
</dbReference>
<gene>
    <name evidence="2" type="ORF">EPUS_04755</name>
</gene>
<evidence type="ECO:0000313" key="2">
    <source>
        <dbReference type="EMBL" id="ERF72702.1"/>
    </source>
</evidence>
<dbReference type="GeneID" id="19239709"/>
<feature type="region of interest" description="Disordered" evidence="1">
    <location>
        <begin position="1"/>
        <end position="158"/>
    </location>
</feature>
<protein>
    <submittedName>
        <fullName evidence="2">Uncharacterized protein</fullName>
    </submittedName>
</protein>
<feature type="compositionally biased region" description="Polar residues" evidence="1">
    <location>
        <begin position="84"/>
        <end position="94"/>
    </location>
</feature>
<accession>U1G5U5</accession>
<sequence>MPDVVKSSGWRRKKNRDGYTSGSQRLLTGPEMAEEDAVKRERRELAQSRERTKEIQRQTRRRENKHAKALLTTNFENNKDNDQRPYQSSATATISHRPPLLPPVQPYQYSQETQALLDKTQALLDKAQARESSPPQPDSDEDEDKRERTPPVIDDADPLELEIMESEGRQLFNSGGTAPPLWSLMPEFAGITRAARPGTERSERERKWKCKMTSPPPPPHPPPSAIPFPSSHFFKRPPWYAVPTVTTTPTTTG</sequence>
<dbReference type="Proteomes" id="UP000019373">
    <property type="component" value="Unassembled WGS sequence"/>
</dbReference>
<dbReference type="AlphaFoldDB" id="U1G5U5"/>
<feature type="compositionally biased region" description="Basic residues" evidence="1">
    <location>
        <begin position="58"/>
        <end position="68"/>
    </location>
</feature>
<evidence type="ECO:0000256" key="1">
    <source>
        <dbReference type="SAM" id="MobiDB-lite"/>
    </source>
</evidence>
<name>U1G5U5_ENDPU</name>
<feature type="compositionally biased region" description="Basic and acidic residues" evidence="1">
    <location>
        <begin position="36"/>
        <end position="57"/>
    </location>
</feature>
<dbReference type="EMBL" id="KE721051">
    <property type="protein sequence ID" value="ERF72702.1"/>
    <property type="molecule type" value="Genomic_DNA"/>
</dbReference>
<feature type="region of interest" description="Disordered" evidence="1">
    <location>
        <begin position="192"/>
        <end position="229"/>
    </location>
</feature>
<organism evidence="2 3">
    <name type="scientific">Endocarpon pusillum (strain Z07020 / HMAS-L-300199)</name>
    <name type="common">Lichen-forming fungus</name>
    <dbReference type="NCBI Taxonomy" id="1263415"/>
    <lineage>
        <taxon>Eukaryota</taxon>
        <taxon>Fungi</taxon>
        <taxon>Dikarya</taxon>
        <taxon>Ascomycota</taxon>
        <taxon>Pezizomycotina</taxon>
        <taxon>Eurotiomycetes</taxon>
        <taxon>Chaetothyriomycetidae</taxon>
        <taxon>Verrucariales</taxon>
        <taxon>Verrucariaceae</taxon>
        <taxon>Endocarpon</taxon>
    </lineage>
</organism>
<dbReference type="HOGENOM" id="CLU_1098498_0_0_1"/>
<feature type="compositionally biased region" description="Pro residues" evidence="1">
    <location>
        <begin position="214"/>
        <end position="226"/>
    </location>
</feature>
<proteinExistence type="predicted"/>
<evidence type="ECO:0000313" key="3">
    <source>
        <dbReference type="Proteomes" id="UP000019373"/>
    </source>
</evidence>
<reference evidence="3" key="1">
    <citation type="journal article" date="2014" name="BMC Genomics">
        <title>Genome characteristics reveal the impact of lichenization on lichen-forming fungus Endocarpon pusillum Hedwig (Verrucariales, Ascomycota).</title>
        <authorList>
            <person name="Wang Y.-Y."/>
            <person name="Liu B."/>
            <person name="Zhang X.-Y."/>
            <person name="Zhou Q.-M."/>
            <person name="Zhang T."/>
            <person name="Li H."/>
            <person name="Yu Y.-F."/>
            <person name="Zhang X.-L."/>
            <person name="Hao X.-Y."/>
            <person name="Wang M."/>
            <person name="Wang L."/>
            <person name="Wei J.-C."/>
        </authorList>
    </citation>
    <scope>NUCLEOTIDE SEQUENCE [LARGE SCALE GENOMIC DNA]</scope>
    <source>
        <strain evidence="3">Z07020 / HMAS-L-300199</strain>
    </source>
</reference>
<keyword evidence="3" id="KW-1185">Reference proteome</keyword>